<dbReference type="InterPro" id="IPR001853">
    <property type="entry name" value="DSBA-like_thioredoxin_dom"/>
</dbReference>
<comment type="caution">
    <text evidence="3">The sequence shown here is derived from an EMBL/GenBank/DDBJ whole genome shotgun (WGS) entry which is preliminary data.</text>
</comment>
<dbReference type="GO" id="GO:0016491">
    <property type="term" value="F:oxidoreductase activity"/>
    <property type="evidence" value="ECO:0007669"/>
    <property type="project" value="InterPro"/>
</dbReference>
<evidence type="ECO:0000259" key="2">
    <source>
        <dbReference type="Pfam" id="PF01323"/>
    </source>
</evidence>
<proteinExistence type="predicted"/>
<dbReference type="CDD" id="cd03024">
    <property type="entry name" value="DsbA_FrnE"/>
    <property type="match status" value="1"/>
</dbReference>
<dbReference type="Gene3D" id="3.40.30.10">
    <property type="entry name" value="Glutaredoxin"/>
    <property type="match status" value="1"/>
</dbReference>
<dbReference type="Pfam" id="PF01323">
    <property type="entry name" value="DSBA"/>
    <property type="match status" value="1"/>
</dbReference>
<gene>
    <name evidence="3" type="ORF">HNR70_002637</name>
</gene>
<dbReference type="RefSeq" id="WP_184326084.1">
    <property type="nucleotide sequence ID" value="NZ_JACHLZ010000001.1"/>
</dbReference>
<evidence type="ECO:0000313" key="3">
    <source>
        <dbReference type="EMBL" id="MBB5832824.1"/>
    </source>
</evidence>
<accession>A0A841AIF2</accession>
<keyword evidence="3" id="KW-0413">Isomerase</keyword>
<protein>
    <submittedName>
        <fullName evidence="3">Putative DsbA family dithiol-disulfide isomerase</fullName>
    </submittedName>
</protein>
<dbReference type="GO" id="GO:0016853">
    <property type="term" value="F:isomerase activity"/>
    <property type="evidence" value="ECO:0007669"/>
    <property type="project" value="UniProtKB-KW"/>
</dbReference>
<organism evidence="3 4">
    <name type="scientific">Brachybacterium aquaticum</name>
    <dbReference type="NCBI Taxonomy" id="1432564"/>
    <lineage>
        <taxon>Bacteria</taxon>
        <taxon>Bacillati</taxon>
        <taxon>Actinomycetota</taxon>
        <taxon>Actinomycetes</taxon>
        <taxon>Micrococcales</taxon>
        <taxon>Dermabacteraceae</taxon>
        <taxon>Brachybacterium</taxon>
    </lineage>
</organism>
<dbReference type="SUPFAM" id="SSF52833">
    <property type="entry name" value="Thioredoxin-like"/>
    <property type="match status" value="1"/>
</dbReference>
<reference evidence="3 4" key="1">
    <citation type="submission" date="2020-08" db="EMBL/GenBank/DDBJ databases">
        <title>Sequencing the genomes of 1000 actinobacteria strains.</title>
        <authorList>
            <person name="Klenk H.-P."/>
        </authorList>
    </citation>
    <scope>NUCLEOTIDE SEQUENCE [LARGE SCALE GENOMIC DNA]</scope>
    <source>
        <strain evidence="3 4">DSM 28796</strain>
    </source>
</reference>
<sequence length="247" mass="26811">MTQAPTDPTQAAPLITVDVWTDVVCPWCYIGESRLHDAIEAEGLTGQVHLRAHSFELDPTSPVTPDQDNIEHLVRAKGLDADQVRQMESQIKEMAAEIGREYVTDRPMANTRGVHRVMQALSEAKGADAATEFFMQLQRGYFTGALDPFDADVVVTRAVEAGLAEETARAAHEGRSHDDKVDAEVREAASMGARGVPFFLFNDKYTAPGALPMDAFRQALRQIADEARAERGESAGAGAKGTEGEQA</sequence>
<dbReference type="InterPro" id="IPR036249">
    <property type="entry name" value="Thioredoxin-like_sf"/>
</dbReference>
<dbReference type="AlphaFoldDB" id="A0A841AIF2"/>
<dbReference type="EMBL" id="JACHLZ010000001">
    <property type="protein sequence ID" value="MBB5832824.1"/>
    <property type="molecule type" value="Genomic_DNA"/>
</dbReference>
<dbReference type="PANTHER" id="PTHR13887:SF41">
    <property type="entry name" value="THIOREDOXIN SUPERFAMILY PROTEIN"/>
    <property type="match status" value="1"/>
</dbReference>
<dbReference type="Proteomes" id="UP000588158">
    <property type="component" value="Unassembled WGS sequence"/>
</dbReference>
<dbReference type="PANTHER" id="PTHR13887">
    <property type="entry name" value="GLUTATHIONE S-TRANSFERASE KAPPA"/>
    <property type="match status" value="1"/>
</dbReference>
<evidence type="ECO:0000256" key="1">
    <source>
        <dbReference type="SAM" id="MobiDB-lite"/>
    </source>
</evidence>
<feature type="region of interest" description="Disordered" evidence="1">
    <location>
        <begin position="227"/>
        <end position="247"/>
    </location>
</feature>
<feature type="domain" description="DSBA-like thioredoxin" evidence="2">
    <location>
        <begin position="16"/>
        <end position="220"/>
    </location>
</feature>
<evidence type="ECO:0000313" key="4">
    <source>
        <dbReference type="Proteomes" id="UP000588158"/>
    </source>
</evidence>
<name>A0A841AIF2_9MICO</name>
<keyword evidence="4" id="KW-1185">Reference proteome</keyword>